<dbReference type="STRING" id="349124.Hhal_0737"/>
<feature type="chain" id="PRO_5002640706" evidence="1">
    <location>
        <begin position="33"/>
        <end position="131"/>
    </location>
</feature>
<dbReference type="AlphaFoldDB" id="A1WV06"/>
<dbReference type="HOGENOM" id="CLU_157939_1_0_6"/>
<dbReference type="RefSeq" id="WP_011813541.1">
    <property type="nucleotide sequence ID" value="NC_008789.1"/>
</dbReference>
<dbReference type="KEGG" id="hha:Hhal_0737"/>
<keyword evidence="3" id="KW-1185">Reference proteome</keyword>
<name>A1WV06_HALHL</name>
<evidence type="ECO:0000313" key="3">
    <source>
        <dbReference type="Proteomes" id="UP000000647"/>
    </source>
</evidence>
<dbReference type="EMBL" id="CP000544">
    <property type="protein sequence ID" value="ABM61518.1"/>
    <property type="molecule type" value="Genomic_DNA"/>
</dbReference>
<sequence>MNGIRQRLFDWTTGRTPILALGAALATLPGLAAAEALHHGQQLFEQQLGAPVAAEALDEQRGLADTFRYQTSTISEQGTVLGNVVESSPSGMNVIHDGALRDNHGLTTVIQNSGHHVIIQEATNINVTVTP</sequence>
<feature type="signal peptide" evidence="1">
    <location>
        <begin position="1"/>
        <end position="32"/>
    </location>
</feature>
<reference evidence="3" key="1">
    <citation type="submission" date="2006-12" db="EMBL/GenBank/DDBJ databases">
        <title>Complete sequence of Halorhodospira halophila SL1.</title>
        <authorList>
            <consortium name="US DOE Joint Genome Institute"/>
            <person name="Copeland A."/>
            <person name="Lucas S."/>
            <person name="Lapidus A."/>
            <person name="Barry K."/>
            <person name="Detter J.C."/>
            <person name="Glavina del Rio T."/>
            <person name="Hammon N."/>
            <person name="Israni S."/>
            <person name="Dalin E."/>
            <person name="Tice H."/>
            <person name="Pitluck S."/>
            <person name="Saunders E."/>
            <person name="Brettin T."/>
            <person name="Bruce D."/>
            <person name="Han C."/>
            <person name="Tapia R."/>
            <person name="Schmutz J."/>
            <person name="Larimer F."/>
            <person name="Land M."/>
            <person name="Hauser L."/>
            <person name="Kyrpides N."/>
            <person name="Mikhailova N."/>
            <person name="Hoff W."/>
            <person name="Richardson P."/>
        </authorList>
    </citation>
    <scope>NUCLEOTIDE SEQUENCE [LARGE SCALE GENOMIC DNA]</scope>
    <source>
        <strain evidence="3">DSM 244 / SL1</strain>
    </source>
</reference>
<proteinExistence type="predicted"/>
<organism evidence="2 3">
    <name type="scientific">Halorhodospira halophila (strain DSM 244 / SL1)</name>
    <name type="common">Ectothiorhodospira halophila (strain DSM 244 / SL1)</name>
    <dbReference type="NCBI Taxonomy" id="349124"/>
    <lineage>
        <taxon>Bacteria</taxon>
        <taxon>Pseudomonadati</taxon>
        <taxon>Pseudomonadota</taxon>
        <taxon>Gammaproteobacteria</taxon>
        <taxon>Chromatiales</taxon>
        <taxon>Ectothiorhodospiraceae</taxon>
        <taxon>Halorhodospira</taxon>
    </lineage>
</organism>
<reference evidence="2 3" key="2">
    <citation type="journal article" date="2013" name="Stand. Genomic Sci.">
        <title>Complete genome sequence of Halorhodospira halophila SL1.</title>
        <authorList>
            <person name="Challacombe J.F."/>
            <person name="Majid S."/>
            <person name="Deole R."/>
            <person name="Brettin T.S."/>
            <person name="Bruce D."/>
            <person name="Delano S.F."/>
            <person name="Detter J.C."/>
            <person name="Gleasner C.D."/>
            <person name="Han C.S."/>
            <person name="Misra M."/>
            <person name="Reitenga K.G."/>
            <person name="Mikhailova N."/>
            <person name="Woyke T."/>
            <person name="Pitluck S."/>
            <person name="Nolan M."/>
            <person name="Land M.L."/>
            <person name="Saunders E."/>
            <person name="Tapia R."/>
            <person name="Lapidus A."/>
            <person name="Ivanova N."/>
            <person name="Hoff W.D."/>
        </authorList>
    </citation>
    <scope>NUCLEOTIDE SEQUENCE [LARGE SCALE GENOMIC DNA]</scope>
    <source>
        <strain evidence="3">DSM 244 / SL1</strain>
    </source>
</reference>
<dbReference type="OrthoDB" id="5786382at2"/>
<gene>
    <name evidence="2" type="ordered locus">Hhal_0737</name>
</gene>
<dbReference type="Proteomes" id="UP000000647">
    <property type="component" value="Chromosome"/>
</dbReference>
<keyword evidence="1" id="KW-0732">Signal</keyword>
<accession>A1WV06</accession>
<protein>
    <submittedName>
        <fullName evidence="2">Uncharacterized protein</fullName>
    </submittedName>
</protein>
<evidence type="ECO:0000256" key="1">
    <source>
        <dbReference type="SAM" id="SignalP"/>
    </source>
</evidence>
<evidence type="ECO:0000313" key="2">
    <source>
        <dbReference type="EMBL" id="ABM61518.1"/>
    </source>
</evidence>